<comment type="caution">
    <text evidence="2">The sequence shown here is derived from an EMBL/GenBank/DDBJ whole genome shotgun (WGS) entry which is preliminary data.</text>
</comment>
<keyword evidence="3" id="KW-1185">Reference proteome</keyword>
<dbReference type="PROSITE" id="PS51391">
    <property type="entry name" value="CID"/>
    <property type="match status" value="1"/>
</dbReference>
<gene>
    <name evidence="2" type="ORF">CEXT_234621</name>
</gene>
<feature type="domain" description="CID" evidence="1">
    <location>
        <begin position="2"/>
        <end position="130"/>
    </location>
</feature>
<dbReference type="InterPro" id="IPR008942">
    <property type="entry name" value="ENTH_VHS"/>
</dbReference>
<dbReference type="Proteomes" id="UP001054945">
    <property type="component" value="Unassembled WGS sequence"/>
</dbReference>
<sequence length="134" mass="15849">MAKELIIEKLERKFASLTRSKESIQAVSSWMINNDEFYEVIVEQWFISLSKDINALTMFYVANEIIQSCVRRKAPQYRDAFAKVLEKAVCLAKVKEIKPDVCRLLSIWREREIYDEEFYQKVLNKLNSEVDAFI</sequence>
<evidence type="ECO:0000313" key="3">
    <source>
        <dbReference type="Proteomes" id="UP001054945"/>
    </source>
</evidence>
<dbReference type="PANTHER" id="PTHR12460:SF40">
    <property type="entry name" value="REGULATION OF NUCLEAR PRE-MRNA DOMAIN-CONTAINING PROTEIN 2"/>
    <property type="match status" value="1"/>
</dbReference>
<dbReference type="AlphaFoldDB" id="A0AAV4M6U5"/>
<dbReference type="Gene3D" id="1.25.40.90">
    <property type="match status" value="1"/>
</dbReference>
<dbReference type="SMART" id="SM00582">
    <property type="entry name" value="RPR"/>
    <property type="match status" value="1"/>
</dbReference>
<dbReference type="GO" id="GO:0000993">
    <property type="term" value="F:RNA polymerase II complex binding"/>
    <property type="evidence" value="ECO:0007669"/>
    <property type="project" value="TreeGrafter"/>
</dbReference>
<dbReference type="Pfam" id="PF04818">
    <property type="entry name" value="CID"/>
    <property type="match status" value="1"/>
</dbReference>
<accession>A0AAV4M6U5</accession>
<dbReference type="PANTHER" id="PTHR12460">
    <property type="entry name" value="CYCLIN-DEPENDENT KINASE INHIBITOR-RELATED PROTEIN"/>
    <property type="match status" value="1"/>
</dbReference>
<dbReference type="EMBL" id="BPLR01001884">
    <property type="protein sequence ID" value="GIX67527.1"/>
    <property type="molecule type" value="Genomic_DNA"/>
</dbReference>
<reference evidence="2 3" key="1">
    <citation type="submission" date="2021-06" db="EMBL/GenBank/DDBJ databases">
        <title>Caerostris extrusa draft genome.</title>
        <authorList>
            <person name="Kono N."/>
            <person name="Arakawa K."/>
        </authorList>
    </citation>
    <scope>NUCLEOTIDE SEQUENCE [LARGE SCALE GENOMIC DNA]</scope>
</reference>
<dbReference type="SUPFAM" id="SSF48464">
    <property type="entry name" value="ENTH/VHS domain"/>
    <property type="match status" value="1"/>
</dbReference>
<name>A0AAV4M6U5_CAEEX</name>
<dbReference type="GO" id="GO:0031124">
    <property type="term" value="P:mRNA 3'-end processing"/>
    <property type="evidence" value="ECO:0007669"/>
    <property type="project" value="TreeGrafter"/>
</dbReference>
<dbReference type="InterPro" id="IPR006569">
    <property type="entry name" value="CID_dom"/>
</dbReference>
<evidence type="ECO:0000313" key="2">
    <source>
        <dbReference type="EMBL" id="GIX67527.1"/>
    </source>
</evidence>
<proteinExistence type="predicted"/>
<protein>
    <recommendedName>
        <fullName evidence="1">CID domain-containing protein</fullName>
    </recommendedName>
</protein>
<organism evidence="2 3">
    <name type="scientific">Caerostris extrusa</name>
    <name type="common">Bark spider</name>
    <name type="synonym">Caerostris bankana</name>
    <dbReference type="NCBI Taxonomy" id="172846"/>
    <lineage>
        <taxon>Eukaryota</taxon>
        <taxon>Metazoa</taxon>
        <taxon>Ecdysozoa</taxon>
        <taxon>Arthropoda</taxon>
        <taxon>Chelicerata</taxon>
        <taxon>Arachnida</taxon>
        <taxon>Araneae</taxon>
        <taxon>Araneomorphae</taxon>
        <taxon>Entelegynae</taxon>
        <taxon>Araneoidea</taxon>
        <taxon>Araneidae</taxon>
        <taxon>Caerostris</taxon>
    </lineage>
</organism>
<evidence type="ECO:0000259" key="1">
    <source>
        <dbReference type="PROSITE" id="PS51391"/>
    </source>
</evidence>